<dbReference type="PANTHER" id="PTHR34580:SF1">
    <property type="entry name" value="PROTEIN PAFC"/>
    <property type="match status" value="1"/>
</dbReference>
<dbReference type="Pfam" id="PF25583">
    <property type="entry name" value="WCX"/>
    <property type="match status" value="1"/>
</dbReference>
<dbReference type="InterPro" id="IPR036388">
    <property type="entry name" value="WH-like_DNA-bd_sf"/>
</dbReference>
<dbReference type="Proteomes" id="UP000007575">
    <property type="component" value="Chromosome"/>
</dbReference>
<evidence type="ECO:0000259" key="1">
    <source>
        <dbReference type="Pfam" id="PF08279"/>
    </source>
</evidence>
<keyword evidence="5" id="KW-1185">Reference proteome</keyword>
<evidence type="ECO:0000259" key="2">
    <source>
        <dbReference type="Pfam" id="PF13280"/>
    </source>
</evidence>
<feature type="domain" description="WCX" evidence="3">
    <location>
        <begin position="212"/>
        <end position="290"/>
    </location>
</feature>
<dbReference type="SUPFAM" id="SSF46785">
    <property type="entry name" value="Winged helix' DNA-binding domain"/>
    <property type="match status" value="1"/>
</dbReference>
<dbReference type="PATRIC" id="fig|745776.4.peg.641"/>
<feature type="domain" description="WYL" evidence="2">
    <location>
        <begin position="113"/>
        <end position="180"/>
    </location>
</feature>
<dbReference type="Gene3D" id="1.10.10.10">
    <property type="entry name" value="Winged helix-like DNA-binding domain superfamily/Winged helix DNA-binding domain"/>
    <property type="match status" value="1"/>
</dbReference>
<dbReference type="STRING" id="745776.DGo_CA0627"/>
<evidence type="ECO:0000313" key="5">
    <source>
        <dbReference type="Proteomes" id="UP000007575"/>
    </source>
</evidence>
<dbReference type="EMBL" id="CP002191">
    <property type="protein sequence ID" value="AFD24554.1"/>
    <property type="molecule type" value="Genomic_DNA"/>
</dbReference>
<organism evidence="4 5">
    <name type="scientific">Deinococcus gobiensis (strain DSM 21396 / JCM 16679 / CGMCC 1.7299 / I-0)</name>
    <dbReference type="NCBI Taxonomy" id="745776"/>
    <lineage>
        <taxon>Bacteria</taxon>
        <taxon>Thermotogati</taxon>
        <taxon>Deinococcota</taxon>
        <taxon>Deinococci</taxon>
        <taxon>Deinococcales</taxon>
        <taxon>Deinococcaceae</taxon>
        <taxon>Deinococcus</taxon>
    </lineage>
</organism>
<evidence type="ECO:0000259" key="3">
    <source>
        <dbReference type="Pfam" id="PF25583"/>
    </source>
</evidence>
<dbReference type="Pfam" id="PF13280">
    <property type="entry name" value="WYL"/>
    <property type="match status" value="1"/>
</dbReference>
<evidence type="ECO:0000313" key="4">
    <source>
        <dbReference type="EMBL" id="AFD24554.1"/>
    </source>
</evidence>
<dbReference type="InterPro" id="IPR057727">
    <property type="entry name" value="WCX_dom"/>
</dbReference>
<gene>
    <name evidence="4" type="ordered locus">DGo_CA0627</name>
</gene>
<dbReference type="KEGG" id="dgo:DGo_CA0627"/>
<sequence length="299" mass="33558">MQARRITTADFARRTGVSQRSVQRDIETLRNLGHDIVEHQGREYSAPASPLLQPAEALVAYAAIRLAHQHSPALNRHYRHALNRIAASLPEQVRRTLDTSVRGDDSAYGERQMEQVAAAWVAGRVLNFDYRRPDGVRETGNELCVYFIEISRTSLTPYVIGRERRSGEVRPYKLSRMANLSLHADTYQPDPEFDPRRFLSDAWGGIGTGTTGSVRVRFVPEAAYRVMEGGWNGATLIRADGSVEMELTATLDARGLPQDLMPFLLSWGRQVEVLSPPEVRAAWLTELRETLALYAEGKN</sequence>
<dbReference type="PANTHER" id="PTHR34580">
    <property type="match status" value="1"/>
</dbReference>
<reference evidence="4 5" key="1">
    <citation type="journal article" date="2012" name="PLoS ONE">
        <title>Genome sequence and transcriptome analysis of the radioresistant bacterium Deinococcus gobiensis: insights into the extreme environmental adaptations.</title>
        <authorList>
            <person name="Yuan M."/>
            <person name="Chen M."/>
            <person name="Zhang W."/>
            <person name="Lu W."/>
            <person name="Wang J."/>
            <person name="Yang M."/>
            <person name="Zhao P."/>
            <person name="Tang R."/>
            <person name="Li X."/>
            <person name="Hao Y."/>
            <person name="Zhou Z."/>
            <person name="Zhan Y."/>
            <person name="Yu H."/>
            <person name="Teng C."/>
            <person name="Yan Y."/>
            <person name="Ping S."/>
            <person name="Wang Y."/>
            <person name="Lin M."/>
        </authorList>
    </citation>
    <scope>NUCLEOTIDE SEQUENCE [LARGE SCALE GENOMIC DNA]</scope>
    <source>
        <strain evidence="4 5">I-0</strain>
    </source>
</reference>
<dbReference type="Pfam" id="PF08279">
    <property type="entry name" value="HTH_11"/>
    <property type="match status" value="1"/>
</dbReference>
<dbReference type="InterPro" id="IPR026881">
    <property type="entry name" value="WYL_dom"/>
</dbReference>
<dbReference type="eggNOG" id="COG2378">
    <property type="taxonomic scope" value="Bacteria"/>
</dbReference>
<accession>H8GX14</accession>
<dbReference type="AlphaFoldDB" id="H8GX14"/>
<dbReference type="HOGENOM" id="CLU_041141_4_0_0"/>
<proteinExistence type="predicted"/>
<dbReference type="InterPro" id="IPR036390">
    <property type="entry name" value="WH_DNA-bd_sf"/>
</dbReference>
<dbReference type="InterPro" id="IPR013196">
    <property type="entry name" value="HTH_11"/>
</dbReference>
<dbReference type="InterPro" id="IPR051534">
    <property type="entry name" value="CBASS_pafABC_assoc_protein"/>
</dbReference>
<protein>
    <submittedName>
        <fullName evidence="4">Helix-turn-helix, type 11</fullName>
    </submittedName>
</protein>
<name>H8GX14_DEIGI</name>
<feature type="domain" description="Helix-turn-helix type 11" evidence="1">
    <location>
        <begin position="2"/>
        <end position="42"/>
    </location>
</feature>